<proteinExistence type="evidence at transcript level"/>
<dbReference type="InterPro" id="IPR013924">
    <property type="entry name" value="RNase_H2_suC"/>
</dbReference>
<dbReference type="AlphaFoldDB" id="A0A023F7A2"/>
<dbReference type="Gene3D" id="2.40.128.680">
    <property type="match status" value="1"/>
</dbReference>
<reference evidence="1" key="1">
    <citation type="journal article" date="2014" name="PLoS Negl. Trop. Dis.">
        <title>An updated insight into the Sialotranscriptome of Triatoma infestans: developmental stage and geographic variations.</title>
        <authorList>
            <person name="Schwarz A."/>
            <person name="Medrano-Mercado N."/>
            <person name="Schaub G.A."/>
            <person name="Struchiner C.J."/>
            <person name="Bargues M.D."/>
            <person name="Levy M.Z."/>
            <person name="Ribeiro J.M."/>
        </authorList>
    </citation>
    <scope>NUCLEOTIDE SEQUENCE</scope>
    <source>
        <strain evidence="1">Chile</strain>
        <tissue evidence="1">Salivary glands</tissue>
    </source>
</reference>
<sequence length="127" mass="14692">MTVHLKNIKSEKTLSNVHSIPCKVHADDSANVSLYFKPVEEEDGKLISSFRGHPLDGKEIKVPANFRGMIFKELEKERFEGEDRNLILTNRFDSFNYWNWNKIPTKSDPFISAMDWIDISQAVHDPV</sequence>
<dbReference type="PANTHER" id="PTHR47204:SF1">
    <property type="entry name" value="RIBONUCLEASE H2 SUBUNIT C"/>
    <property type="match status" value="1"/>
</dbReference>
<dbReference type="Pfam" id="PF08615">
    <property type="entry name" value="RNase_H2_suC"/>
    <property type="match status" value="1"/>
</dbReference>
<evidence type="ECO:0000313" key="1">
    <source>
        <dbReference type="EMBL" id="JAC17112.1"/>
    </source>
</evidence>
<dbReference type="GO" id="GO:0032299">
    <property type="term" value="C:ribonuclease H2 complex"/>
    <property type="evidence" value="ECO:0007669"/>
    <property type="project" value="InterPro"/>
</dbReference>
<dbReference type="GO" id="GO:0006401">
    <property type="term" value="P:RNA catabolic process"/>
    <property type="evidence" value="ECO:0007669"/>
    <property type="project" value="InterPro"/>
</dbReference>
<organism evidence="1">
    <name type="scientific">Triatoma infestans</name>
    <name type="common">Assassin bug</name>
    <dbReference type="NCBI Taxonomy" id="30076"/>
    <lineage>
        <taxon>Eukaryota</taxon>
        <taxon>Metazoa</taxon>
        <taxon>Ecdysozoa</taxon>
        <taxon>Arthropoda</taxon>
        <taxon>Hexapoda</taxon>
        <taxon>Insecta</taxon>
        <taxon>Pterygota</taxon>
        <taxon>Neoptera</taxon>
        <taxon>Paraneoptera</taxon>
        <taxon>Hemiptera</taxon>
        <taxon>Heteroptera</taxon>
        <taxon>Panheteroptera</taxon>
        <taxon>Cimicomorpha</taxon>
        <taxon>Reduviidae</taxon>
        <taxon>Triatominae</taxon>
        <taxon>Triatoma</taxon>
    </lineage>
</organism>
<dbReference type="EMBL" id="GBBI01001600">
    <property type="protein sequence ID" value="JAC17112.1"/>
    <property type="molecule type" value="mRNA"/>
</dbReference>
<dbReference type="PANTHER" id="PTHR47204">
    <property type="entry name" value="OS02G0168900 PROTEIN"/>
    <property type="match status" value="1"/>
</dbReference>
<name>A0A023F7A2_TRIIF</name>
<dbReference type="CDD" id="cd09271">
    <property type="entry name" value="RNase_H2-C"/>
    <property type="match status" value="1"/>
</dbReference>
<accession>A0A023F7A2</accession>
<protein>
    <submittedName>
        <fullName evidence="1">Putative ribonuclease h1/h2 small subunit</fullName>
    </submittedName>
</protein>